<evidence type="ECO:0000256" key="1">
    <source>
        <dbReference type="ARBA" id="ARBA00004651"/>
    </source>
</evidence>
<feature type="transmembrane region" description="Helical" evidence="7">
    <location>
        <begin position="6"/>
        <end position="26"/>
    </location>
</feature>
<keyword evidence="4 7" id="KW-0812">Transmembrane</keyword>
<accession>A0A0B5QLJ4</accession>
<dbReference type="STRING" id="1520.LF65_02519"/>
<feature type="domain" description="YetF C-terminal" evidence="8">
    <location>
        <begin position="82"/>
        <end position="214"/>
    </location>
</feature>
<dbReference type="InterPro" id="IPR007353">
    <property type="entry name" value="DUF421"/>
</dbReference>
<keyword evidence="5 7" id="KW-1133">Transmembrane helix</keyword>
<feature type="transmembrane region" description="Helical" evidence="7">
    <location>
        <begin position="59"/>
        <end position="76"/>
    </location>
</feature>
<evidence type="ECO:0000313" key="11">
    <source>
        <dbReference type="Proteomes" id="UP000031866"/>
    </source>
</evidence>
<dbReference type="Pfam" id="PF20730">
    <property type="entry name" value="YetF_N"/>
    <property type="match status" value="1"/>
</dbReference>
<dbReference type="PANTHER" id="PTHR34582:SF7">
    <property type="entry name" value="UPF0702 TRANSMEMBRANE PROTEIN YDFS"/>
    <property type="match status" value="1"/>
</dbReference>
<dbReference type="Pfam" id="PF04239">
    <property type="entry name" value="DUF421"/>
    <property type="match status" value="1"/>
</dbReference>
<reference evidence="11" key="1">
    <citation type="submission" date="2014-12" db="EMBL/GenBank/DDBJ databases">
        <title>Genome sequence of Clostridium beijerinckii strain 59B.</title>
        <authorList>
            <person name="Little G.T."/>
            <person name="Minton N.P."/>
        </authorList>
    </citation>
    <scope>NUCLEOTIDE SEQUENCE [LARGE SCALE GENOMIC DNA]</scope>
    <source>
        <strain evidence="11">59B</strain>
    </source>
</reference>
<gene>
    <name evidence="10" type="ORF">LF65_02519</name>
</gene>
<dbReference type="RefSeq" id="WP_041896384.1">
    <property type="nucleotide sequence ID" value="NZ_CP010086.2"/>
</dbReference>
<dbReference type="PANTHER" id="PTHR34582">
    <property type="entry name" value="UPF0702 TRANSMEMBRANE PROTEIN YCAP"/>
    <property type="match status" value="1"/>
</dbReference>
<evidence type="ECO:0000256" key="6">
    <source>
        <dbReference type="ARBA" id="ARBA00023136"/>
    </source>
</evidence>
<feature type="domain" description="YetF-like N-terminal transmembrane" evidence="9">
    <location>
        <begin position="7"/>
        <end position="79"/>
    </location>
</feature>
<evidence type="ECO:0000313" key="10">
    <source>
        <dbReference type="EMBL" id="AJG99101.1"/>
    </source>
</evidence>
<dbReference type="AlphaFoldDB" id="A0A0B5QLJ4"/>
<dbReference type="Gene3D" id="3.30.240.20">
    <property type="entry name" value="bsu07140 like domains"/>
    <property type="match status" value="2"/>
</dbReference>
<comment type="subcellular location">
    <subcellularLocation>
        <location evidence="1">Cell membrane</location>
        <topology evidence="1">Multi-pass membrane protein</topology>
    </subcellularLocation>
</comment>
<dbReference type="InterPro" id="IPR023090">
    <property type="entry name" value="UPF0702_alpha/beta_dom_sf"/>
</dbReference>
<evidence type="ECO:0000256" key="2">
    <source>
        <dbReference type="ARBA" id="ARBA00006448"/>
    </source>
</evidence>
<proteinExistence type="inferred from homology"/>
<evidence type="ECO:0000259" key="9">
    <source>
        <dbReference type="Pfam" id="PF20730"/>
    </source>
</evidence>
<keyword evidence="6 7" id="KW-0472">Membrane</keyword>
<feature type="transmembrane region" description="Helical" evidence="7">
    <location>
        <begin position="33"/>
        <end position="53"/>
    </location>
</feature>
<organism evidence="10 11">
    <name type="scientific">Clostridium beijerinckii</name>
    <name type="common">Clostridium MP</name>
    <dbReference type="NCBI Taxonomy" id="1520"/>
    <lineage>
        <taxon>Bacteria</taxon>
        <taxon>Bacillati</taxon>
        <taxon>Bacillota</taxon>
        <taxon>Clostridia</taxon>
        <taxon>Eubacteriales</taxon>
        <taxon>Clostridiaceae</taxon>
        <taxon>Clostridium</taxon>
    </lineage>
</organism>
<evidence type="ECO:0000256" key="3">
    <source>
        <dbReference type="ARBA" id="ARBA00022475"/>
    </source>
</evidence>
<evidence type="ECO:0000256" key="7">
    <source>
        <dbReference type="SAM" id="Phobius"/>
    </source>
</evidence>
<evidence type="ECO:0000256" key="5">
    <source>
        <dbReference type="ARBA" id="ARBA00022989"/>
    </source>
</evidence>
<evidence type="ECO:0000256" key="4">
    <source>
        <dbReference type="ARBA" id="ARBA00022692"/>
    </source>
</evidence>
<dbReference type="InterPro" id="IPR048454">
    <property type="entry name" value="YetF_N"/>
</dbReference>
<dbReference type="GO" id="GO:0005886">
    <property type="term" value="C:plasma membrane"/>
    <property type="evidence" value="ECO:0007669"/>
    <property type="project" value="UniProtKB-SubCell"/>
</dbReference>
<dbReference type="OrthoDB" id="9778331at2"/>
<sequence>MNEGLVVFVRAIIAFFSLLIFAKILGKQQISQLTFFDYALGITIGSIAATLTTDLSSRAWPHFIGLLTWCLLGYLMECITEKWRYAAKYIEGEPTIVIMNGKIMESALKKMKYTASDLMGLLRVKDIFDLSQVDFAIIEPNGQLSVLKKPEYEPLTPKDMSIQKEPSGISTELIYDGILINENLKQLNKTEKWLMNQLKIHKVKDVSEVFLATLTPSGSLYIDKYDDHMVKVTDIGDYKGPY</sequence>
<evidence type="ECO:0008006" key="12">
    <source>
        <dbReference type="Google" id="ProtNLM"/>
    </source>
</evidence>
<name>A0A0B5QLJ4_CLOBE</name>
<keyword evidence="3" id="KW-1003">Cell membrane</keyword>
<dbReference type="KEGG" id="cbei:LF65_02519"/>
<protein>
    <recommendedName>
        <fullName evidence="12">DUF421 domain-containing protein</fullName>
    </recommendedName>
</protein>
<evidence type="ECO:0000259" key="8">
    <source>
        <dbReference type="Pfam" id="PF04239"/>
    </source>
</evidence>
<comment type="similarity">
    <text evidence="2">Belongs to the UPF0702 family.</text>
</comment>
<dbReference type="Proteomes" id="UP000031866">
    <property type="component" value="Chromosome"/>
</dbReference>
<dbReference type="EMBL" id="CP010086">
    <property type="protein sequence ID" value="AJG99101.1"/>
    <property type="molecule type" value="Genomic_DNA"/>
</dbReference>